<feature type="region of interest" description="Disordered" evidence="2">
    <location>
        <begin position="313"/>
        <end position="366"/>
    </location>
</feature>
<feature type="compositionally biased region" description="Basic and acidic residues" evidence="2">
    <location>
        <begin position="259"/>
        <end position="271"/>
    </location>
</feature>
<dbReference type="PROSITE" id="PS50097">
    <property type="entry name" value="BTB"/>
    <property type="match status" value="1"/>
</dbReference>
<evidence type="ECO:0000256" key="2">
    <source>
        <dbReference type="SAM" id="MobiDB-lite"/>
    </source>
</evidence>
<keyword evidence="1" id="KW-0694">RNA-binding</keyword>
<dbReference type="SUPFAM" id="SSF54695">
    <property type="entry name" value="POZ domain"/>
    <property type="match status" value="1"/>
</dbReference>
<sequence length="1047" mass="119856">MNTELEGSSQAALNGPGDWKQWISIIKKFATAHQVWVFIDPSKQGKPELQRPQQPTFQSINATASNLADLTSEEFRRLEFLHTQYRSELQSYRDNTRALASLQQHIVKTIGNYYSTIADEDDVARQLSLLQARVQPTDWAQEREVLERYRATLRAPNRTKVEEWVTKWQKALTEAQKLNLPDAQDLRPTQDFLQAVSSINPSFTDYWVNRLEDEAATASYGWKERFPNGIKISEIFERSHRAKKVSSNKGTFAATFQGKGEDHDRSKDHKAPKNKPKCVCDERHFYSECPYLNDAAKQADWTPDQSISQRIKERLEEDPSLQQRVSRILQKSKDYRDKTKTSESQVRGTAFAQKTEKPRKRTALSTSKAPYPLRDSFILDSGSDTHICNNRDRFATFTPNEEPEELYAGDGHLQILGYGRVFIRIDDEALFQLEDVAFVPSFHINVASLDLFLAKGYNWNPATGTVTDKHGTYICTSVRHFRQPVLEYNELRVMTQPETCEHSSAAASSSSDPRPPQEATAETWHRRLGHLNAPALENLVQNAQGIKIKGPIKIECEACSLGKARRIVSRRRPHTQAPRPFWRVYIDIFSLHISYNGKRAALLIKDEFTGIIFTYLLADSTQSAIIEALEAFTAYIKRQWDLYVCVIHRDNDPALKSDFTEWVVRQGIEDEPTAPYTCQIVTVGYSRIGWKDWLCRHHSLTHCHTHCLTVSLTVNLTYILTVKATSPKAADNLTCEYYPFSSNRLLRQLGGPLANMSQLSYEETFQFLVGPHKRVFTVHSALVASQSETLDKLINGNFKEAEEGQATLEAVDEKTFACFSQFAYTSDYEEPAPGTYGLIGSHLNEAQKVEEQRTDSGRHSMDDPVEISSYRAWPKANGKSTQAISCYNCGYSYNQVKEVEEPRPSKRERQWNAFKESQYPDPRPLWKYRPCRNGNQDENYAEAFLTHARLYTFADCYGILALRELAIHKLHKTLLGFNLYEDRISDVVELVRYCFEQDVPETLRKLVVQYASCQVEELWRSVDLQRLVGESEDLSVVLIDALLSRLD</sequence>
<feature type="domain" description="Integrase catalytic" evidence="4">
    <location>
        <begin position="576"/>
        <end position="679"/>
    </location>
</feature>
<feature type="domain" description="BTB" evidence="3">
    <location>
        <begin position="763"/>
        <end position="832"/>
    </location>
</feature>
<dbReference type="InterPro" id="IPR054722">
    <property type="entry name" value="PolX-like_BBD"/>
</dbReference>
<dbReference type="OrthoDB" id="4947595at2759"/>
<reference evidence="5 6" key="1">
    <citation type="journal article" date="2014" name="Genome Biol. Evol.">
        <title>Comparative genomics and transcriptomics analyses reveal divergent lifestyle features of nematode endoparasitic fungus Hirsutella minnesotensis.</title>
        <authorList>
            <person name="Lai Y."/>
            <person name="Liu K."/>
            <person name="Zhang X."/>
            <person name="Zhang X."/>
            <person name="Li K."/>
            <person name="Wang N."/>
            <person name="Shu C."/>
            <person name="Wu Y."/>
            <person name="Wang C."/>
            <person name="Bushley K.E."/>
            <person name="Xiang M."/>
            <person name="Liu X."/>
        </authorList>
    </citation>
    <scope>NUCLEOTIDE SEQUENCE [LARGE SCALE GENOMIC DNA]</scope>
    <source>
        <strain evidence="5 6">3608</strain>
    </source>
</reference>
<dbReference type="Gene3D" id="3.30.710.10">
    <property type="entry name" value="Potassium Channel Kv1.1, Chain A"/>
    <property type="match status" value="1"/>
</dbReference>
<accession>A0A0F7ZRE9</accession>
<dbReference type="InterPro" id="IPR001584">
    <property type="entry name" value="Integrase_cat-core"/>
</dbReference>
<dbReference type="PROSITE" id="PS50994">
    <property type="entry name" value="INTEGRASE"/>
    <property type="match status" value="1"/>
</dbReference>
<dbReference type="Pfam" id="PF13976">
    <property type="entry name" value="gag_pre-integrs"/>
    <property type="match status" value="1"/>
</dbReference>
<keyword evidence="6" id="KW-1185">Reference proteome</keyword>
<dbReference type="Pfam" id="PF22936">
    <property type="entry name" value="Pol_BBD"/>
    <property type="match status" value="1"/>
</dbReference>
<dbReference type="GO" id="GO:0003723">
    <property type="term" value="F:RNA binding"/>
    <property type="evidence" value="ECO:0007669"/>
    <property type="project" value="UniProtKB-KW"/>
</dbReference>
<dbReference type="InterPro" id="IPR036397">
    <property type="entry name" value="RNaseH_sf"/>
</dbReference>
<dbReference type="PANTHER" id="PTHR47843">
    <property type="entry name" value="BTB DOMAIN-CONTAINING PROTEIN-RELATED"/>
    <property type="match status" value="1"/>
</dbReference>
<dbReference type="InterPro" id="IPR000210">
    <property type="entry name" value="BTB/POZ_dom"/>
</dbReference>
<dbReference type="GO" id="GO:0015074">
    <property type="term" value="P:DNA integration"/>
    <property type="evidence" value="ECO:0007669"/>
    <property type="project" value="InterPro"/>
</dbReference>
<protein>
    <recommendedName>
        <fullName evidence="7">BTB domain-containing protein</fullName>
    </recommendedName>
</protein>
<dbReference type="GO" id="GO:0005634">
    <property type="term" value="C:nucleus"/>
    <property type="evidence" value="ECO:0007669"/>
    <property type="project" value="UniProtKB-ARBA"/>
</dbReference>
<gene>
    <name evidence="5" type="ORF">HIM_11110</name>
</gene>
<evidence type="ECO:0000259" key="3">
    <source>
        <dbReference type="PROSITE" id="PS50097"/>
    </source>
</evidence>
<dbReference type="InterPro" id="IPR012337">
    <property type="entry name" value="RNaseH-like_sf"/>
</dbReference>
<dbReference type="PANTHER" id="PTHR47843:SF2">
    <property type="entry name" value="BTB DOMAIN-CONTAINING PROTEIN"/>
    <property type="match status" value="1"/>
</dbReference>
<feature type="region of interest" description="Disordered" evidence="2">
    <location>
        <begin position="247"/>
        <end position="277"/>
    </location>
</feature>
<dbReference type="SUPFAM" id="SSF53098">
    <property type="entry name" value="Ribonuclease H-like"/>
    <property type="match status" value="1"/>
</dbReference>
<dbReference type="InterPro" id="IPR011333">
    <property type="entry name" value="SKP1/BTB/POZ_sf"/>
</dbReference>
<dbReference type="EMBL" id="KQ030710">
    <property type="protein sequence ID" value="KJZ69493.1"/>
    <property type="molecule type" value="Genomic_DNA"/>
</dbReference>
<proteinExistence type="predicted"/>
<dbReference type="Proteomes" id="UP000054481">
    <property type="component" value="Unassembled WGS sequence"/>
</dbReference>
<dbReference type="AlphaFoldDB" id="A0A0F7ZRE9"/>
<organism evidence="5 6">
    <name type="scientific">Hirsutella minnesotensis 3608</name>
    <dbReference type="NCBI Taxonomy" id="1043627"/>
    <lineage>
        <taxon>Eukaryota</taxon>
        <taxon>Fungi</taxon>
        <taxon>Dikarya</taxon>
        <taxon>Ascomycota</taxon>
        <taxon>Pezizomycotina</taxon>
        <taxon>Sordariomycetes</taxon>
        <taxon>Hypocreomycetidae</taxon>
        <taxon>Hypocreales</taxon>
        <taxon>Ophiocordycipitaceae</taxon>
        <taxon>Hirsutella</taxon>
    </lineage>
</organism>
<evidence type="ECO:0000313" key="6">
    <source>
        <dbReference type="Proteomes" id="UP000054481"/>
    </source>
</evidence>
<evidence type="ECO:0000313" key="5">
    <source>
        <dbReference type="EMBL" id="KJZ69493.1"/>
    </source>
</evidence>
<evidence type="ECO:0008006" key="7">
    <source>
        <dbReference type="Google" id="ProtNLM"/>
    </source>
</evidence>
<dbReference type="InterPro" id="IPR025724">
    <property type="entry name" value="GAG-pre-integrase_dom"/>
</dbReference>
<feature type="region of interest" description="Disordered" evidence="2">
    <location>
        <begin position="499"/>
        <end position="521"/>
    </location>
</feature>
<evidence type="ECO:0000259" key="4">
    <source>
        <dbReference type="PROSITE" id="PS50994"/>
    </source>
</evidence>
<dbReference type="Gene3D" id="3.30.420.10">
    <property type="entry name" value="Ribonuclease H-like superfamily/Ribonuclease H"/>
    <property type="match status" value="1"/>
</dbReference>
<name>A0A0F7ZRE9_9HYPO</name>
<evidence type="ECO:0000256" key="1">
    <source>
        <dbReference type="ARBA" id="ARBA00022884"/>
    </source>
</evidence>
<feature type="compositionally biased region" description="Basic and acidic residues" evidence="2">
    <location>
        <begin position="331"/>
        <end position="341"/>
    </location>
</feature>